<evidence type="ECO:0000256" key="2">
    <source>
        <dbReference type="SAM" id="MobiDB-lite"/>
    </source>
</evidence>
<dbReference type="InterPro" id="IPR002937">
    <property type="entry name" value="Amino_oxidase"/>
</dbReference>
<evidence type="ECO:0000256" key="1">
    <source>
        <dbReference type="ARBA" id="ARBA00005995"/>
    </source>
</evidence>
<dbReference type="SUPFAM" id="SSF51905">
    <property type="entry name" value="FAD/NAD(P)-binding domain"/>
    <property type="match status" value="1"/>
</dbReference>
<dbReference type="PANTHER" id="PTHR43563">
    <property type="entry name" value="AMINE OXIDASE"/>
    <property type="match status" value="1"/>
</dbReference>
<feature type="region of interest" description="Disordered" evidence="2">
    <location>
        <begin position="403"/>
        <end position="435"/>
    </location>
</feature>
<feature type="domain" description="Amine oxidase" evidence="3">
    <location>
        <begin position="19"/>
        <end position="419"/>
    </location>
</feature>
<reference evidence="5" key="1">
    <citation type="submission" date="2016-06" db="EMBL/GenBank/DDBJ databases">
        <authorList>
            <person name="Sutton G."/>
            <person name="Brinkac L."/>
            <person name="Sanka R."/>
            <person name="Adams M."/>
            <person name="Lau E."/>
            <person name="Sam S."/>
            <person name="Sreng N."/>
            <person name="Him V."/>
            <person name="Kerleguer A."/>
            <person name="Cheng S."/>
        </authorList>
    </citation>
    <scope>NUCLEOTIDE SEQUENCE [LARGE SCALE GENOMIC DNA]</scope>
    <source>
        <strain evidence="5">E1876</strain>
    </source>
</reference>
<comment type="similarity">
    <text evidence="1">Belongs to the flavin monoamine oxidase family.</text>
</comment>
<name>A0A1A2NXC2_MYCSD</name>
<organism evidence="4 5">
    <name type="scientific">Mycolicibacter sinensis (strain JDM601)</name>
    <name type="common">Mycobacterium sinense</name>
    <dbReference type="NCBI Taxonomy" id="875328"/>
    <lineage>
        <taxon>Bacteria</taxon>
        <taxon>Bacillati</taxon>
        <taxon>Actinomycetota</taxon>
        <taxon>Actinomycetes</taxon>
        <taxon>Mycobacteriales</taxon>
        <taxon>Mycobacteriaceae</taxon>
        <taxon>Mycolicibacter</taxon>
    </lineage>
</organism>
<comment type="caution">
    <text evidence="4">The sequence shown here is derived from an EMBL/GenBank/DDBJ whole genome shotgun (WGS) entry which is preliminary data.</text>
</comment>
<evidence type="ECO:0000313" key="5">
    <source>
        <dbReference type="Proteomes" id="UP000093943"/>
    </source>
</evidence>
<dbReference type="Pfam" id="PF01593">
    <property type="entry name" value="Amino_oxidase"/>
    <property type="match status" value="1"/>
</dbReference>
<proteinExistence type="inferred from homology"/>
<dbReference type="InterPro" id="IPR050703">
    <property type="entry name" value="Flavin_MAO"/>
</dbReference>
<dbReference type="InterPro" id="IPR036188">
    <property type="entry name" value="FAD/NAD-bd_sf"/>
</dbReference>
<dbReference type="PANTHER" id="PTHR43563:SF1">
    <property type="entry name" value="AMINE OXIDASE [FLAVIN-CONTAINING] B"/>
    <property type="match status" value="1"/>
</dbReference>
<dbReference type="Proteomes" id="UP000093943">
    <property type="component" value="Unassembled WGS sequence"/>
</dbReference>
<dbReference type="AlphaFoldDB" id="A0A1A2NXC2"/>
<dbReference type="Gene3D" id="3.50.50.60">
    <property type="entry name" value="FAD/NAD(P)-binding domain"/>
    <property type="match status" value="1"/>
</dbReference>
<dbReference type="EMBL" id="LZKG01000020">
    <property type="protein sequence ID" value="OBI33542.1"/>
    <property type="molecule type" value="Genomic_DNA"/>
</dbReference>
<gene>
    <name evidence="4" type="ORF">A5710_13555</name>
</gene>
<sequence>MGSEATVPPVDVAVVGAGLAGLTAARAVQRAGRSVVVVEARDEVGGRACSRELGGQMVDFGGEWIGRAHRRMHRLVRDLGLDVEPAANLGRPVRWRLPDRSTTGRLPPPRTWPGLARAIGRAAWQSRGIDPEAPWTARRAAELDNRSVAGWLDDLGLDTEARNLLERLIGSLACQALDAMSLLHLLWLLRIAGGPVRSMNATFQWRIRQGAQQVARRLAEPLAVVLNTPIERISQDGATAAIQATELSVRAGRVIVAVPVTQLPTISFDPPLPGDLQRLPDLHIGPGTKVIALLPQGHSVRHNTVLGGGTLWGGWRRGDRVSGFVPPAGADAHDDALVADLASAFDVRPDQLRSPTVMRWADERHIGGCDAVFAPGQVCALGPLLAQPHGLLEFAGAERSSWPDNMEGAVRSGERAARRTLAALKDSRLSTTPRS</sequence>
<dbReference type="GO" id="GO:0016491">
    <property type="term" value="F:oxidoreductase activity"/>
    <property type="evidence" value="ECO:0007669"/>
    <property type="project" value="InterPro"/>
</dbReference>
<evidence type="ECO:0000259" key="3">
    <source>
        <dbReference type="Pfam" id="PF01593"/>
    </source>
</evidence>
<accession>A0A1A2NXC2</accession>
<dbReference type="OrthoDB" id="337830at2"/>
<evidence type="ECO:0000313" key="4">
    <source>
        <dbReference type="EMBL" id="OBI33542.1"/>
    </source>
</evidence>
<protein>
    <recommendedName>
        <fullName evidence="3">Amine oxidase domain-containing protein</fullName>
    </recommendedName>
</protein>